<evidence type="ECO:0000256" key="2">
    <source>
        <dbReference type="ARBA" id="ARBA00008263"/>
    </source>
</evidence>
<gene>
    <name evidence="11" type="ORF">IDM48_06985</name>
</gene>
<dbReference type="Pfam" id="PF03989">
    <property type="entry name" value="DNA_gyraseA_C"/>
    <property type="match status" value="2"/>
</dbReference>
<dbReference type="InterPro" id="IPR013760">
    <property type="entry name" value="Topo_IIA-like_dom_sf"/>
</dbReference>
<dbReference type="GO" id="GO:0005524">
    <property type="term" value="F:ATP binding"/>
    <property type="evidence" value="ECO:0007669"/>
    <property type="project" value="InterPro"/>
</dbReference>
<dbReference type="SMART" id="SM00434">
    <property type="entry name" value="TOP4c"/>
    <property type="match status" value="1"/>
</dbReference>
<dbReference type="Gene3D" id="2.120.10.90">
    <property type="entry name" value="DNA gyrase/topoisomerase IV, subunit A, C-terminal"/>
    <property type="match status" value="1"/>
</dbReference>
<keyword evidence="8" id="KW-0175">Coiled coil</keyword>
<proteinExistence type="inferred from homology"/>
<name>A0A7H2BHL7_9MICC</name>
<reference evidence="11 12" key="1">
    <citation type="submission" date="2020-09" db="EMBL/GenBank/DDBJ databases">
        <title>Investigation of environmental microbe.</title>
        <authorList>
            <person name="Ou Y."/>
            <person name="Kang Q."/>
        </authorList>
    </citation>
    <scope>NUCLEOTIDE SEQUENCE [LARGE SCALE GENOMIC DNA]</scope>
    <source>
        <strain evidence="11 12">KJZ-9</strain>
    </source>
</reference>
<dbReference type="Gene3D" id="1.10.268.10">
    <property type="entry name" value="Topoisomerase, domain 3"/>
    <property type="match status" value="1"/>
</dbReference>
<dbReference type="InterPro" id="IPR050220">
    <property type="entry name" value="Type_II_DNA_Topoisomerases"/>
</dbReference>
<keyword evidence="12" id="KW-1185">Reference proteome</keyword>
<dbReference type="Proteomes" id="UP000516421">
    <property type="component" value="Chromosome"/>
</dbReference>
<organism evidence="11 12">
    <name type="scientific">Rothia amarae</name>
    <dbReference type="NCBI Taxonomy" id="169480"/>
    <lineage>
        <taxon>Bacteria</taxon>
        <taxon>Bacillati</taxon>
        <taxon>Actinomycetota</taxon>
        <taxon>Actinomycetes</taxon>
        <taxon>Micrococcales</taxon>
        <taxon>Micrococcaceae</taxon>
        <taxon>Rothia</taxon>
    </lineage>
</organism>
<sequence>MARRSKTFQDDYPTDVVENIVDIDVSSEMETSFLEYSYSVIYSRALPDARDGLKPVQRRILYMMQQMGLRPDKGHVKSARVVGEVMGKLHPHGDSAIYDAMVRLAQPFAMRMPLVDGHGNFGSLDDGPAASRYTEARMDPAALALTADLDEDVVDFVPNYDNQFMQPAVLPAAFPNLLVNGSSGIAVGMATNMPPHNLREVIAGAQHLLANPDASLKDIMKFIPGPDLPSGGTIVGLQGIKDAYENGRGIFKTRATASIEQVSARKQGIVITELPYMVGPEKVIEKIKDGVNKKKLVGISDVTDLTDRKHGLRMVIELKNGFNPQAVLASLYKFTPLEDSFGINNVALVDGQPHTLGLLDLLRVYVNHRVEVVRRRTAFRLKKRQDRLHLVEGLLVAIVDIDEVIQIIRSSDETAQARERLMTIYDLTEVQANHILELRLRQLTKYSRIELEKEQEELQAEISELESILAQESKLHRLVSDELQQVADLYGTDRRTKLTQRDDLEKAVLAAAPDAPKSKKLGLALEIADDPCWAVLSASGMMGRTNSIRTQLQALPDPAKRVKHDALLSLVPTTARGEIGAVTSAGRMIRVNVMDLVVLEESNGAPLLNSGVKATEAITLARGETLVGIAPLNQIIALATEHGLIKRVNPEYPLNADEWEIIKLKPRDRVVAVHQCASNDLNLTLVTEQAKLLTFDAAKVRPQGRLGGGIAGIKLAENDRVIALGVTAPGAPAQVVTITDGSAEDGAAASAKVTELSEFPAKGRATGGVRAHRFLAGETKLSVAFVGVGPARATTAAGVARSLPTEFGVRDGSGVSLNQSIALIGPSFEETRYLLGALGSRQEKVKSPGAPAETSDQPEAESTAVAESMDPLF</sequence>
<dbReference type="FunFam" id="1.10.268.10:FF:000001">
    <property type="entry name" value="DNA gyrase subunit A"/>
    <property type="match status" value="1"/>
</dbReference>
<accession>A0A7H2BHL7</accession>
<dbReference type="NCBIfam" id="NF004044">
    <property type="entry name" value="PRK05561.1"/>
    <property type="match status" value="1"/>
</dbReference>
<dbReference type="PANTHER" id="PTHR43493:SF5">
    <property type="entry name" value="DNA GYRASE SUBUNIT A, CHLOROPLASTIC_MITOCHONDRIAL"/>
    <property type="match status" value="1"/>
</dbReference>
<dbReference type="EC" id="5.6.2.2" evidence="3"/>
<dbReference type="SUPFAM" id="SSF56719">
    <property type="entry name" value="Type II DNA topoisomerase"/>
    <property type="match status" value="1"/>
</dbReference>
<dbReference type="FunFam" id="3.30.1360.40:FF:000002">
    <property type="entry name" value="DNA gyrase subunit A"/>
    <property type="match status" value="1"/>
</dbReference>
<evidence type="ECO:0000256" key="9">
    <source>
        <dbReference type="SAM" id="MobiDB-lite"/>
    </source>
</evidence>
<evidence type="ECO:0000256" key="5">
    <source>
        <dbReference type="ARBA" id="ARBA00023125"/>
    </source>
</evidence>
<dbReference type="GO" id="GO:0005737">
    <property type="term" value="C:cytoplasm"/>
    <property type="evidence" value="ECO:0007669"/>
    <property type="project" value="TreeGrafter"/>
</dbReference>
<dbReference type="InterPro" id="IPR013757">
    <property type="entry name" value="Topo_IIA_A_a_sf"/>
</dbReference>
<evidence type="ECO:0000313" key="12">
    <source>
        <dbReference type="Proteomes" id="UP000516421"/>
    </source>
</evidence>
<dbReference type="Gene3D" id="3.30.1360.40">
    <property type="match status" value="1"/>
</dbReference>
<protein>
    <recommendedName>
        <fullName evidence="3">DNA topoisomerase (ATP-hydrolyzing)</fullName>
        <ecNumber evidence="3">5.6.2.2</ecNumber>
    </recommendedName>
</protein>
<keyword evidence="6 7" id="KW-0413">Isomerase</keyword>
<dbReference type="CDD" id="cd00187">
    <property type="entry name" value="TOP4c"/>
    <property type="match status" value="1"/>
</dbReference>
<dbReference type="PANTHER" id="PTHR43493">
    <property type="entry name" value="DNA GYRASE/TOPOISOMERASE SUBUNIT A"/>
    <property type="match status" value="1"/>
</dbReference>
<evidence type="ECO:0000256" key="7">
    <source>
        <dbReference type="PROSITE-ProRule" id="PRU01384"/>
    </source>
</evidence>
<dbReference type="InterPro" id="IPR006691">
    <property type="entry name" value="GyrA/parC_rep"/>
</dbReference>
<evidence type="ECO:0000256" key="1">
    <source>
        <dbReference type="ARBA" id="ARBA00000185"/>
    </source>
</evidence>
<dbReference type="GO" id="GO:0003677">
    <property type="term" value="F:DNA binding"/>
    <property type="evidence" value="ECO:0007669"/>
    <property type="project" value="UniProtKB-UniRule"/>
</dbReference>
<dbReference type="RefSeq" id="WP_190616671.1">
    <property type="nucleotide sequence ID" value="NZ_CP061538.1"/>
</dbReference>
<dbReference type="Gene3D" id="3.90.199.10">
    <property type="entry name" value="Topoisomerase II, domain 5"/>
    <property type="match status" value="1"/>
</dbReference>
<dbReference type="AlphaFoldDB" id="A0A7H2BHL7"/>
<evidence type="ECO:0000256" key="6">
    <source>
        <dbReference type="ARBA" id="ARBA00023235"/>
    </source>
</evidence>
<feature type="domain" description="Topo IIA-type catalytic" evidence="10">
    <location>
        <begin position="46"/>
        <end position="512"/>
    </location>
</feature>
<feature type="region of interest" description="Disordered" evidence="9">
    <location>
        <begin position="839"/>
        <end position="873"/>
    </location>
</feature>
<evidence type="ECO:0000256" key="4">
    <source>
        <dbReference type="ARBA" id="ARBA00023029"/>
    </source>
</evidence>
<dbReference type="GO" id="GO:0009330">
    <property type="term" value="C:DNA topoisomerase type II (double strand cut, ATP-hydrolyzing) complex"/>
    <property type="evidence" value="ECO:0007669"/>
    <property type="project" value="TreeGrafter"/>
</dbReference>
<evidence type="ECO:0000256" key="8">
    <source>
        <dbReference type="SAM" id="Coils"/>
    </source>
</evidence>
<evidence type="ECO:0000256" key="3">
    <source>
        <dbReference type="ARBA" id="ARBA00012895"/>
    </source>
</evidence>
<dbReference type="GO" id="GO:0006265">
    <property type="term" value="P:DNA topological change"/>
    <property type="evidence" value="ECO:0007669"/>
    <property type="project" value="UniProtKB-UniRule"/>
</dbReference>
<dbReference type="SUPFAM" id="SSF101904">
    <property type="entry name" value="GyrA/ParC C-terminal domain-like"/>
    <property type="match status" value="1"/>
</dbReference>
<keyword evidence="5 7" id="KW-0238">DNA-binding</keyword>
<evidence type="ECO:0000313" key="11">
    <source>
        <dbReference type="EMBL" id="QNV39163.1"/>
    </source>
</evidence>
<feature type="active site" description="O-(5'-phospho-DNA)-tyrosine intermediate" evidence="7">
    <location>
        <position position="133"/>
    </location>
</feature>
<dbReference type="Pfam" id="PF00521">
    <property type="entry name" value="DNA_topoisoIV"/>
    <property type="match status" value="1"/>
</dbReference>
<evidence type="ECO:0000259" key="10">
    <source>
        <dbReference type="PROSITE" id="PS52040"/>
    </source>
</evidence>
<dbReference type="InterPro" id="IPR035516">
    <property type="entry name" value="Gyrase/topoIV_suA_C"/>
</dbReference>
<dbReference type="GO" id="GO:0034335">
    <property type="term" value="F:DNA negative supercoiling activity"/>
    <property type="evidence" value="ECO:0007669"/>
    <property type="project" value="UniProtKB-ARBA"/>
</dbReference>
<dbReference type="EMBL" id="CP061538">
    <property type="protein sequence ID" value="QNV39163.1"/>
    <property type="molecule type" value="Genomic_DNA"/>
</dbReference>
<comment type="similarity">
    <text evidence="2">Belongs to the type II topoisomerase GyrA/ParC subunit family.</text>
</comment>
<dbReference type="KEGG" id="rama:IDM48_06985"/>
<comment type="catalytic activity">
    <reaction evidence="1 7">
        <text>ATP-dependent breakage, passage and rejoining of double-stranded DNA.</text>
        <dbReference type="EC" id="5.6.2.2"/>
    </reaction>
</comment>
<dbReference type="PROSITE" id="PS52040">
    <property type="entry name" value="TOPO_IIA"/>
    <property type="match status" value="1"/>
</dbReference>
<keyword evidence="4 7" id="KW-0799">Topoisomerase</keyword>
<feature type="coiled-coil region" evidence="8">
    <location>
        <begin position="446"/>
        <end position="475"/>
    </location>
</feature>
<dbReference type="InterPro" id="IPR013758">
    <property type="entry name" value="Topo_IIA_A/C_ab"/>
</dbReference>
<dbReference type="InterPro" id="IPR002205">
    <property type="entry name" value="Topo_IIA_dom_A"/>
</dbReference>